<dbReference type="GO" id="GO:0071949">
    <property type="term" value="F:FAD binding"/>
    <property type="evidence" value="ECO:0007669"/>
    <property type="project" value="InterPro"/>
</dbReference>
<dbReference type="InterPro" id="IPR006181">
    <property type="entry name" value="D-amino_acid_oxidase_CS"/>
</dbReference>
<evidence type="ECO:0000256" key="5">
    <source>
        <dbReference type="ARBA" id="ARBA00022827"/>
    </source>
</evidence>
<dbReference type="GO" id="GO:0003884">
    <property type="term" value="F:D-amino-acid oxidase activity"/>
    <property type="evidence" value="ECO:0007669"/>
    <property type="project" value="InterPro"/>
</dbReference>
<dbReference type="PROSITE" id="PS00677">
    <property type="entry name" value="DAO"/>
    <property type="match status" value="1"/>
</dbReference>
<protein>
    <submittedName>
        <fullName evidence="8">D-aspartate oxidase</fullName>
    </submittedName>
</protein>
<comment type="caution">
    <text evidence="8">The sequence shown here is derived from an EMBL/GenBank/DDBJ whole genome shotgun (WGS) entry which is preliminary data.</text>
</comment>
<comment type="similarity">
    <text evidence="3">Belongs to the DAMOX/DASOX family.</text>
</comment>
<dbReference type="InterPro" id="IPR006076">
    <property type="entry name" value="FAD-dep_OxRdtase"/>
</dbReference>
<accession>A0AAV3ZAF5</accession>
<gene>
    <name evidence="8" type="ORF">PoB_001872700</name>
</gene>
<dbReference type="InterPro" id="IPR023209">
    <property type="entry name" value="DAO"/>
</dbReference>
<evidence type="ECO:0000259" key="7">
    <source>
        <dbReference type="Pfam" id="PF01266"/>
    </source>
</evidence>
<reference evidence="8 9" key="1">
    <citation type="journal article" date="2021" name="Elife">
        <title>Chloroplast acquisition without the gene transfer in kleptoplastic sea slugs, Plakobranchus ocellatus.</title>
        <authorList>
            <person name="Maeda T."/>
            <person name="Takahashi S."/>
            <person name="Yoshida T."/>
            <person name="Shimamura S."/>
            <person name="Takaki Y."/>
            <person name="Nagai Y."/>
            <person name="Toyoda A."/>
            <person name="Suzuki Y."/>
            <person name="Arimoto A."/>
            <person name="Ishii H."/>
            <person name="Satoh N."/>
            <person name="Nishiyama T."/>
            <person name="Hasebe M."/>
            <person name="Maruyama T."/>
            <person name="Minagawa J."/>
            <person name="Obokata J."/>
            <person name="Shigenobu S."/>
        </authorList>
    </citation>
    <scope>NUCLEOTIDE SEQUENCE [LARGE SCALE GENOMIC DNA]</scope>
</reference>
<dbReference type="Gene3D" id="3.40.50.720">
    <property type="entry name" value="NAD(P)-binding Rossmann-like Domain"/>
    <property type="match status" value="2"/>
</dbReference>
<comment type="subcellular location">
    <subcellularLocation>
        <location evidence="2">Peroxisome matrix</location>
    </subcellularLocation>
</comment>
<organism evidence="8 9">
    <name type="scientific">Plakobranchus ocellatus</name>
    <dbReference type="NCBI Taxonomy" id="259542"/>
    <lineage>
        <taxon>Eukaryota</taxon>
        <taxon>Metazoa</taxon>
        <taxon>Spiralia</taxon>
        <taxon>Lophotrochozoa</taxon>
        <taxon>Mollusca</taxon>
        <taxon>Gastropoda</taxon>
        <taxon>Heterobranchia</taxon>
        <taxon>Euthyneura</taxon>
        <taxon>Panpulmonata</taxon>
        <taxon>Sacoglossa</taxon>
        <taxon>Placobranchoidea</taxon>
        <taxon>Plakobranchidae</taxon>
        <taxon>Plakobranchus</taxon>
    </lineage>
</organism>
<dbReference type="AlphaFoldDB" id="A0AAV3ZAF5"/>
<dbReference type="Proteomes" id="UP000735302">
    <property type="component" value="Unassembled WGS sequence"/>
</dbReference>
<sequence length="200" mass="22430">MFTTVIIEGSKYLPWLTERFITNGGRIIQKKVNSFDELSNDYDLVMNCAGLGGGKLASDPSVQPVRGHLIRVSAPWIKYFIHTDDTHYFLPQSESAAIGGTRQLGRYDLVPEIHESERILREMEERLPPLKGAKILHEWVGLRPYRKTVRVEAEVVICKGKQLKVIHNYGHGAFGVSLSWGTALYAAELAQQALNAKAKI</sequence>
<dbReference type="SUPFAM" id="SSF54373">
    <property type="entry name" value="FAD-linked reductases, C-terminal domain"/>
    <property type="match status" value="1"/>
</dbReference>
<dbReference type="PANTHER" id="PTHR11530">
    <property type="entry name" value="D-AMINO ACID OXIDASE"/>
    <property type="match status" value="1"/>
</dbReference>
<dbReference type="EMBL" id="BLXT01002238">
    <property type="protein sequence ID" value="GFN92221.1"/>
    <property type="molecule type" value="Genomic_DNA"/>
</dbReference>
<dbReference type="GO" id="GO:0019478">
    <property type="term" value="P:D-amino acid catabolic process"/>
    <property type="evidence" value="ECO:0007669"/>
    <property type="project" value="TreeGrafter"/>
</dbReference>
<dbReference type="PANTHER" id="PTHR11530:SF11">
    <property type="entry name" value="D-ASPARTATE OXIDASE"/>
    <property type="match status" value="1"/>
</dbReference>
<dbReference type="GO" id="GO:0005782">
    <property type="term" value="C:peroxisomal matrix"/>
    <property type="evidence" value="ECO:0007669"/>
    <property type="project" value="UniProtKB-SubCell"/>
</dbReference>
<keyword evidence="6" id="KW-0560">Oxidoreductase</keyword>
<keyword evidence="9" id="KW-1185">Reference proteome</keyword>
<evidence type="ECO:0000256" key="4">
    <source>
        <dbReference type="ARBA" id="ARBA00022630"/>
    </source>
</evidence>
<dbReference type="Pfam" id="PF01266">
    <property type="entry name" value="DAO"/>
    <property type="match status" value="1"/>
</dbReference>
<proteinExistence type="inferred from homology"/>
<evidence type="ECO:0000256" key="3">
    <source>
        <dbReference type="ARBA" id="ARBA00006730"/>
    </source>
</evidence>
<comment type="cofactor">
    <cofactor evidence="1">
        <name>FAD</name>
        <dbReference type="ChEBI" id="CHEBI:57692"/>
    </cofactor>
</comment>
<keyword evidence="5" id="KW-0274">FAD</keyword>
<evidence type="ECO:0000256" key="1">
    <source>
        <dbReference type="ARBA" id="ARBA00001974"/>
    </source>
</evidence>
<name>A0AAV3ZAF5_9GAST</name>
<evidence type="ECO:0000256" key="2">
    <source>
        <dbReference type="ARBA" id="ARBA00004253"/>
    </source>
</evidence>
<evidence type="ECO:0000313" key="8">
    <source>
        <dbReference type="EMBL" id="GFN92221.1"/>
    </source>
</evidence>
<feature type="domain" description="FAD dependent oxidoreductase" evidence="7">
    <location>
        <begin position="5"/>
        <end position="189"/>
    </location>
</feature>
<evidence type="ECO:0000256" key="6">
    <source>
        <dbReference type="ARBA" id="ARBA00023002"/>
    </source>
</evidence>
<dbReference type="SUPFAM" id="SSF51971">
    <property type="entry name" value="Nucleotide-binding domain"/>
    <property type="match status" value="1"/>
</dbReference>
<evidence type="ECO:0000313" key="9">
    <source>
        <dbReference type="Proteomes" id="UP000735302"/>
    </source>
</evidence>
<keyword evidence="4" id="KW-0285">Flavoprotein</keyword>